<protein>
    <submittedName>
        <fullName evidence="1">Uncharacterized protein</fullName>
    </submittedName>
</protein>
<evidence type="ECO:0000313" key="1">
    <source>
        <dbReference type="EMBL" id="KAJ3542406.1"/>
    </source>
</evidence>
<proteinExistence type="predicted"/>
<evidence type="ECO:0000313" key="2">
    <source>
        <dbReference type="Proteomes" id="UP001148629"/>
    </source>
</evidence>
<sequence length="220" mass="24881">MCHFLELEFSCSDGGRPHRIRTDALCKCDNPFGCIAEEMWSEADADEDMNDWAQEDFKVLYVGGNCEKCAKKKDEELAEQAKFLVKYQADVEEMEHDLERIESDREKQQVKNASQNAFAQRDFVDLKTACASGPCTYPVVISRDGRKGHFCQKHTCAAQYWGCLADSTPNSESPAESIYCPVHTCSKRGCGMRIDDENSIFCCLHRRRGILKAPTPAFPE</sequence>
<gene>
    <name evidence="1" type="ORF">NM208_g4111</name>
</gene>
<organism evidence="1 2">
    <name type="scientific">Fusarium decemcellulare</name>
    <dbReference type="NCBI Taxonomy" id="57161"/>
    <lineage>
        <taxon>Eukaryota</taxon>
        <taxon>Fungi</taxon>
        <taxon>Dikarya</taxon>
        <taxon>Ascomycota</taxon>
        <taxon>Pezizomycotina</taxon>
        <taxon>Sordariomycetes</taxon>
        <taxon>Hypocreomycetidae</taxon>
        <taxon>Hypocreales</taxon>
        <taxon>Nectriaceae</taxon>
        <taxon>Fusarium</taxon>
        <taxon>Fusarium decemcellulare species complex</taxon>
    </lineage>
</organism>
<comment type="caution">
    <text evidence="1">The sequence shown here is derived from an EMBL/GenBank/DDBJ whole genome shotgun (WGS) entry which is preliminary data.</text>
</comment>
<accession>A0ACC1SLQ9</accession>
<name>A0ACC1SLQ9_9HYPO</name>
<dbReference type="EMBL" id="JANRMS010000296">
    <property type="protein sequence ID" value="KAJ3542406.1"/>
    <property type="molecule type" value="Genomic_DNA"/>
</dbReference>
<dbReference type="Proteomes" id="UP001148629">
    <property type="component" value="Unassembled WGS sequence"/>
</dbReference>
<reference evidence="1" key="1">
    <citation type="submission" date="2022-08" db="EMBL/GenBank/DDBJ databases">
        <title>Genome Sequence of Fusarium decemcellulare.</title>
        <authorList>
            <person name="Buettner E."/>
        </authorList>
    </citation>
    <scope>NUCLEOTIDE SEQUENCE</scope>
    <source>
        <strain evidence="1">Babe19</strain>
    </source>
</reference>
<keyword evidence="2" id="KW-1185">Reference proteome</keyword>